<dbReference type="Gene3D" id="3.30.70.1320">
    <property type="entry name" value="Multidrug efflux transporter AcrB pore domain like"/>
    <property type="match status" value="1"/>
</dbReference>
<accession>A0A1M7ZGW9</accession>
<dbReference type="Gene3D" id="3.30.2090.10">
    <property type="entry name" value="Multidrug efflux transporter AcrB TolC docking domain, DN and DC subdomains"/>
    <property type="match status" value="2"/>
</dbReference>
<dbReference type="GO" id="GO:0042910">
    <property type="term" value="F:xenobiotic transmembrane transporter activity"/>
    <property type="evidence" value="ECO:0007669"/>
    <property type="project" value="TreeGrafter"/>
</dbReference>
<dbReference type="OrthoDB" id="9809409at2"/>
<reference evidence="3" key="1">
    <citation type="submission" date="2016-12" db="EMBL/GenBank/DDBJ databases">
        <authorList>
            <person name="Varghese N."/>
            <person name="Submissions S."/>
        </authorList>
    </citation>
    <scope>NUCLEOTIDE SEQUENCE [LARGE SCALE GENOMIC DNA]</scope>
    <source>
        <strain evidence="3">DSM 25035</strain>
    </source>
</reference>
<proteinExistence type="predicted"/>
<dbReference type="InterPro" id="IPR027463">
    <property type="entry name" value="AcrB_DN_DC_subdom"/>
</dbReference>
<organism evidence="2 3">
    <name type="scientific">Algoriphagus zhangzhouensis</name>
    <dbReference type="NCBI Taxonomy" id="1073327"/>
    <lineage>
        <taxon>Bacteria</taxon>
        <taxon>Pseudomonadati</taxon>
        <taxon>Bacteroidota</taxon>
        <taxon>Cytophagia</taxon>
        <taxon>Cytophagales</taxon>
        <taxon>Cyclobacteriaceae</taxon>
        <taxon>Algoriphagus</taxon>
    </lineage>
</organism>
<evidence type="ECO:0000256" key="1">
    <source>
        <dbReference type="SAM" id="Phobius"/>
    </source>
</evidence>
<gene>
    <name evidence="2" type="ORF">SAMN04488108_3229</name>
</gene>
<dbReference type="InterPro" id="IPR001036">
    <property type="entry name" value="Acrflvin-R"/>
</dbReference>
<name>A0A1M7ZGW9_9BACT</name>
<dbReference type="GO" id="GO:0005886">
    <property type="term" value="C:plasma membrane"/>
    <property type="evidence" value="ECO:0007669"/>
    <property type="project" value="TreeGrafter"/>
</dbReference>
<dbReference type="PANTHER" id="PTHR32063:SF0">
    <property type="entry name" value="SWARMING MOTILITY PROTEIN SWRC"/>
    <property type="match status" value="1"/>
</dbReference>
<keyword evidence="1" id="KW-1133">Transmembrane helix</keyword>
<feature type="transmembrane region" description="Helical" evidence="1">
    <location>
        <begin position="329"/>
        <end position="347"/>
    </location>
</feature>
<feature type="transmembrane region" description="Helical" evidence="1">
    <location>
        <begin position="381"/>
        <end position="402"/>
    </location>
</feature>
<dbReference type="SUPFAM" id="SSF82693">
    <property type="entry name" value="Multidrug efflux transporter AcrB pore domain, PN1, PN2, PC1 and PC2 subdomains"/>
    <property type="match status" value="2"/>
</dbReference>
<keyword evidence="1" id="KW-0472">Membrane</keyword>
<dbReference type="Pfam" id="PF00873">
    <property type="entry name" value="ACR_tran"/>
    <property type="match status" value="2"/>
</dbReference>
<sequence>MTPFRVLVAFVVMAIMGIAVIPLLSVDLNPRDREPVLTISYSVNQSSPEIVEKLATSPLEGAFSQLSELKKIESSSNYNGGSITLRFDKKADMEMKKFEVSSLIRQVHPQLDSKVSFPLVYQSAQQRDDRKTPILTYSMNGPFAAFEIKKIAEDFIKPSITRYEEVEEVSVNGATDLQLFITFDIQKLQAYGLTKGQLSNRISQAFGRSFPGSVINNRGETLFVQVDRSLEEMSQVENLRVSEINGHNVLLKDVAKLTLEEAEANSYFRINGNNSVTISVFNREGVNKVLLAKDIREAVENAKALLPAGFEITLENDDTEFLEKELDKIYKRSGLSILILIVFIFLINRNLKYLSILFLGIVINLSLCAIVLYFLKVDIHLYSLAGLTISFGLIVDNAIIMIDHLHKHKNRKVFLALLAASLTTIAALMIVFFLPEEDRKNLTEFSIVVSVMLGISLIIALVFTPAFYQVLFKESVQKGRKLTIPQLKKRVKNLHRYERGIAWTARYRKVFITFLILLFGLPIFYLPANWEDHEWYNKTVGNTFYQEEIRPYVDQALGGSFRMFVRGVYEKSSYREASKTRLYVYCRLPFGNTLDQMDFIMREFESYLKGVEGIEQFETIVQSGQQGMISITFKEAYEKSALPYQLKGKLSVKSTDWSGAQWNIYGVGQGFYTGSGGEGIPSYRVTMKGYNFDELERQANVLAEKLLKHKRIQEVNTNERLGWGDPKTEEFVLRLDQNQIALGKTNQYEIINTMLDLSKPQGPSGSLVLEDQNYGMVIRETNSNDFSRFDLEKNGLISGTDRIYKISDFGTLTKETTTSALRKEDRQYIRSVAFEYMGSGKFGKEYLDEVLEEMKREMPIGYTAETQSYFFSFEKAKRQYSLIGLLIVGIFMICAILFENLKQPVYIIAIIPISFIGLFLIFSLFDFYFDQGGYASFVMLGGLAVNAGIFIINDLNNRFTGVYNRNVLKSVAGKAIPIMLTILSTCFGLIPFIMEGQNEIFWFSLAIGTIGGLVFSLVGVFWALPVFLWKKEPVLQLEVADVPAKPKVKKKRRLFFWRKKKSQKGEDQG</sequence>
<dbReference type="SUPFAM" id="SSF82714">
    <property type="entry name" value="Multidrug efflux transporter AcrB TolC docking domain, DN and DC subdomains"/>
    <property type="match status" value="1"/>
</dbReference>
<dbReference type="AlphaFoldDB" id="A0A1M7ZGW9"/>
<feature type="transmembrane region" description="Helical" evidence="1">
    <location>
        <begin position="1000"/>
        <end position="1024"/>
    </location>
</feature>
<dbReference type="EMBL" id="FRXN01000004">
    <property type="protein sequence ID" value="SHO64059.1"/>
    <property type="molecule type" value="Genomic_DNA"/>
</dbReference>
<dbReference type="RefSeq" id="WP_073572836.1">
    <property type="nucleotide sequence ID" value="NZ_FRXN01000004.1"/>
</dbReference>
<dbReference type="Gene3D" id="1.20.1640.10">
    <property type="entry name" value="Multidrug efflux transporter AcrB transmembrane domain"/>
    <property type="match status" value="3"/>
</dbReference>
<feature type="transmembrane region" description="Helical" evidence="1">
    <location>
        <begin position="975"/>
        <end position="994"/>
    </location>
</feature>
<feature type="transmembrane region" description="Helical" evidence="1">
    <location>
        <begin position="354"/>
        <end position="375"/>
    </location>
</feature>
<feature type="transmembrane region" description="Helical" evidence="1">
    <location>
        <begin position="7"/>
        <end position="26"/>
    </location>
</feature>
<dbReference type="PANTHER" id="PTHR32063">
    <property type="match status" value="1"/>
</dbReference>
<evidence type="ECO:0000313" key="3">
    <source>
        <dbReference type="Proteomes" id="UP000184609"/>
    </source>
</evidence>
<keyword evidence="3" id="KW-1185">Reference proteome</keyword>
<feature type="transmembrane region" description="Helical" evidence="1">
    <location>
        <begin position="934"/>
        <end position="955"/>
    </location>
</feature>
<feature type="transmembrane region" description="Helical" evidence="1">
    <location>
        <begin position="510"/>
        <end position="528"/>
    </location>
</feature>
<dbReference type="SUPFAM" id="SSF82866">
    <property type="entry name" value="Multidrug efflux transporter AcrB transmembrane domain"/>
    <property type="match status" value="2"/>
</dbReference>
<keyword evidence="1" id="KW-0812">Transmembrane</keyword>
<feature type="transmembrane region" description="Helical" evidence="1">
    <location>
        <begin position="414"/>
        <end position="435"/>
    </location>
</feature>
<evidence type="ECO:0000313" key="2">
    <source>
        <dbReference type="EMBL" id="SHO64059.1"/>
    </source>
</evidence>
<feature type="transmembrane region" description="Helical" evidence="1">
    <location>
        <begin position="447"/>
        <end position="471"/>
    </location>
</feature>
<dbReference type="Proteomes" id="UP000184609">
    <property type="component" value="Unassembled WGS sequence"/>
</dbReference>
<dbReference type="STRING" id="1073327.SAMN04488108_3229"/>
<feature type="transmembrane region" description="Helical" evidence="1">
    <location>
        <begin position="905"/>
        <end position="928"/>
    </location>
</feature>
<dbReference type="PRINTS" id="PR00702">
    <property type="entry name" value="ACRIFLAVINRP"/>
</dbReference>
<feature type="transmembrane region" description="Helical" evidence="1">
    <location>
        <begin position="880"/>
        <end position="898"/>
    </location>
</feature>
<dbReference type="Gene3D" id="3.30.70.1430">
    <property type="entry name" value="Multidrug efflux transporter AcrB pore domain"/>
    <property type="match status" value="2"/>
</dbReference>
<protein>
    <submittedName>
        <fullName evidence="2">Multidrug efflux pump subunit AcrB</fullName>
    </submittedName>
</protein>
<dbReference type="Gene3D" id="3.30.70.1440">
    <property type="entry name" value="Multidrug efflux transporter AcrB pore domain"/>
    <property type="match status" value="1"/>
</dbReference>